<evidence type="ECO:0000256" key="2">
    <source>
        <dbReference type="SAM" id="MobiDB-lite"/>
    </source>
</evidence>
<sequence>MKISVFAPLTGCGDVVKDKFREDFDAVISSIPTGEEIFIGRDFNGHVGRTNVGYERVYGGSSQGHQVWPFLRGSKIKMESRIVKNSPRVGPGINAGESHTPAPAGGRPMYTGGDNSAMGGEVTETYEPGNVLTDSDLLNDLALTSRPASAHLTASRPNLQTDEEELARVQLEREVRLGAATRIPRVLLTRLPTGFDRERDSDDDLSDSSEKPRKRKTDDDGVPALSKGAAPTPKKGRSRPPMPGQYIGLAKAQAAYSKTKEEALRFQAEKDVAEIVRRTQEKCASKGQAPSLHLRERRTQALASIRAAVAEMRGRTISDRMERLEAQNARLLAQVAELRREMEELRRQAYRPGEKDMRQLMEEVSRRSLEAFGTTLNARLAGIKDRLLPEPRQHPPIASPIEENRCIGCRGTEEEGLEALPPRGKSSPDLRGCGGGHTELRYRRLYGCASQSQPPKN</sequence>
<protein>
    <submittedName>
        <fullName evidence="3">Gag protein</fullName>
    </submittedName>
</protein>
<proteinExistence type="predicted"/>
<keyword evidence="4" id="KW-1185">Reference proteome</keyword>
<dbReference type="EMBL" id="AGBW02008302">
    <property type="protein sequence ID" value="OWR53785.1"/>
    <property type="molecule type" value="Genomic_DNA"/>
</dbReference>
<accession>A0A212FJ79</accession>
<evidence type="ECO:0000256" key="1">
    <source>
        <dbReference type="SAM" id="Coils"/>
    </source>
</evidence>
<feature type="region of interest" description="Disordered" evidence="2">
    <location>
        <begin position="85"/>
        <end position="122"/>
    </location>
</feature>
<feature type="region of interest" description="Disordered" evidence="2">
    <location>
        <begin position="194"/>
        <end position="245"/>
    </location>
</feature>
<comment type="caution">
    <text evidence="3">The sequence shown here is derived from an EMBL/GenBank/DDBJ whole genome shotgun (WGS) entry which is preliminary data.</text>
</comment>
<gene>
    <name evidence="3" type="ORF">KGM_204950</name>
</gene>
<feature type="region of interest" description="Disordered" evidence="2">
    <location>
        <begin position="415"/>
        <end position="436"/>
    </location>
</feature>
<feature type="compositionally biased region" description="Basic and acidic residues" evidence="2">
    <location>
        <begin position="208"/>
        <end position="219"/>
    </location>
</feature>
<dbReference type="InParanoid" id="A0A212FJ79"/>
<dbReference type="Proteomes" id="UP000007151">
    <property type="component" value="Unassembled WGS sequence"/>
</dbReference>
<dbReference type="KEGG" id="dpl:KGM_204950"/>
<feature type="coiled-coil region" evidence="1">
    <location>
        <begin position="321"/>
        <end position="348"/>
    </location>
</feature>
<name>A0A212FJ79_DANPL</name>
<organism evidence="3 4">
    <name type="scientific">Danaus plexippus plexippus</name>
    <dbReference type="NCBI Taxonomy" id="278856"/>
    <lineage>
        <taxon>Eukaryota</taxon>
        <taxon>Metazoa</taxon>
        <taxon>Ecdysozoa</taxon>
        <taxon>Arthropoda</taxon>
        <taxon>Hexapoda</taxon>
        <taxon>Insecta</taxon>
        <taxon>Pterygota</taxon>
        <taxon>Neoptera</taxon>
        <taxon>Endopterygota</taxon>
        <taxon>Lepidoptera</taxon>
        <taxon>Glossata</taxon>
        <taxon>Ditrysia</taxon>
        <taxon>Papilionoidea</taxon>
        <taxon>Nymphalidae</taxon>
        <taxon>Danainae</taxon>
        <taxon>Danaini</taxon>
        <taxon>Danaina</taxon>
        <taxon>Danaus</taxon>
        <taxon>Danaus</taxon>
    </lineage>
</organism>
<dbReference type="AlphaFoldDB" id="A0A212FJ79"/>
<keyword evidence="1" id="KW-0175">Coiled coil</keyword>
<reference evidence="3 4" key="1">
    <citation type="journal article" date="2011" name="Cell">
        <title>The monarch butterfly genome yields insights into long-distance migration.</title>
        <authorList>
            <person name="Zhan S."/>
            <person name="Merlin C."/>
            <person name="Boore J.L."/>
            <person name="Reppert S.M."/>
        </authorList>
    </citation>
    <scope>NUCLEOTIDE SEQUENCE [LARGE SCALE GENOMIC DNA]</scope>
    <source>
        <strain evidence="3">F-2</strain>
    </source>
</reference>
<evidence type="ECO:0000313" key="3">
    <source>
        <dbReference type="EMBL" id="OWR53785.1"/>
    </source>
</evidence>
<evidence type="ECO:0000313" key="4">
    <source>
        <dbReference type="Proteomes" id="UP000007151"/>
    </source>
</evidence>